<evidence type="ECO:0000256" key="3">
    <source>
        <dbReference type="ARBA" id="ARBA00022989"/>
    </source>
</evidence>
<evidence type="ECO:0000256" key="2">
    <source>
        <dbReference type="ARBA" id="ARBA00022692"/>
    </source>
</evidence>
<comment type="subcellular location">
    <subcellularLocation>
        <location evidence="1">Membrane</location>
        <topology evidence="1">Multi-pass membrane protein</topology>
    </subcellularLocation>
</comment>
<proteinExistence type="predicted"/>
<feature type="domain" description="3-beta hydroxysteroid dehydrogenase/isomerase" evidence="7">
    <location>
        <begin position="20"/>
        <end position="257"/>
    </location>
</feature>
<dbReference type="EMBL" id="JASFZW010000011">
    <property type="protein sequence ID" value="KAK2076227.1"/>
    <property type="molecule type" value="Genomic_DNA"/>
</dbReference>
<keyword evidence="3 6" id="KW-1133">Transmembrane helix</keyword>
<gene>
    <name evidence="8" type="ORF">QBZ16_001159</name>
</gene>
<dbReference type="SMART" id="SM00679">
    <property type="entry name" value="CTNS"/>
    <property type="match status" value="2"/>
</dbReference>
<dbReference type="PANTHER" id="PTHR16201:SF34">
    <property type="entry name" value="LYSOSOMAL AMINO ACID TRANSPORTER 1"/>
    <property type="match status" value="1"/>
</dbReference>
<dbReference type="Gene3D" id="3.40.50.720">
    <property type="entry name" value="NAD(P)-binding Rossmann-like Domain"/>
    <property type="match status" value="1"/>
</dbReference>
<feature type="transmembrane region" description="Helical" evidence="6">
    <location>
        <begin position="433"/>
        <end position="454"/>
    </location>
</feature>
<dbReference type="AlphaFoldDB" id="A0AAD9IHH7"/>
<keyword evidence="4 6" id="KW-0472">Membrane</keyword>
<feature type="region of interest" description="Disordered" evidence="5">
    <location>
        <begin position="474"/>
        <end position="503"/>
    </location>
</feature>
<dbReference type="InterPro" id="IPR006603">
    <property type="entry name" value="PQ-loop_rpt"/>
</dbReference>
<dbReference type="GO" id="GO:0015174">
    <property type="term" value="F:basic amino acid transmembrane transporter activity"/>
    <property type="evidence" value="ECO:0007669"/>
    <property type="project" value="TreeGrafter"/>
</dbReference>
<dbReference type="InterPro" id="IPR002225">
    <property type="entry name" value="3Beta_OHSteriod_DH/Estase"/>
</dbReference>
<dbReference type="GO" id="GO:0016616">
    <property type="term" value="F:oxidoreductase activity, acting on the CH-OH group of donors, NAD or NADP as acceptor"/>
    <property type="evidence" value="ECO:0007669"/>
    <property type="project" value="InterPro"/>
</dbReference>
<comment type="caution">
    <text evidence="8">The sequence shown here is derived from an EMBL/GenBank/DDBJ whole genome shotgun (WGS) entry which is preliminary data.</text>
</comment>
<feature type="transmembrane region" description="Helical" evidence="6">
    <location>
        <begin position="371"/>
        <end position="394"/>
    </location>
</feature>
<feature type="transmembrane region" description="Helical" evidence="6">
    <location>
        <begin position="653"/>
        <end position="677"/>
    </location>
</feature>
<evidence type="ECO:0000256" key="6">
    <source>
        <dbReference type="SAM" id="Phobius"/>
    </source>
</evidence>
<evidence type="ECO:0000313" key="8">
    <source>
        <dbReference type="EMBL" id="KAK2076227.1"/>
    </source>
</evidence>
<dbReference type="Pfam" id="PF01073">
    <property type="entry name" value="3Beta_HSD"/>
    <property type="match status" value="1"/>
</dbReference>
<dbReference type="Proteomes" id="UP001255856">
    <property type="component" value="Unassembled WGS sequence"/>
</dbReference>
<name>A0AAD9IHH7_PROWI</name>
<evidence type="ECO:0000256" key="1">
    <source>
        <dbReference type="ARBA" id="ARBA00004141"/>
    </source>
</evidence>
<dbReference type="InterPro" id="IPR036291">
    <property type="entry name" value="NAD(P)-bd_dom_sf"/>
</dbReference>
<dbReference type="Gene3D" id="1.20.1280.290">
    <property type="match status" value="2"/>
</dbReference>
<keyword evidence="9" id="KW-1185">Reference proteome</keyword>
<dbReference type="GO" id="GO:0098852">
    <property type="term" value="C:lytic vacuole membrane"/>
    <property type="evidence" value="ECO:0007669"/>
    <property type="project" value="UniProtKB-ARBA"/>
</dbReference>
<dbReference type="SUPFAM" id="SSF51735">
    <property type="entry name" value="NAD(P)-binding Rossmann-fold domains"/>
    <property type="match status" value="1"/>
</dbReference>
<dbReference type="PANTHER" id="PTHR16201">
    <property type="entry name" value="SEVEN TRANSMEMBRANE PROTEIN 1-RELATED"/>
    <property type="match status" value="1"/>
</dbReference>
<feature type="transmembrane region" description="Helical" evidence="6">
    <location>
        <begin position="622"/>
        <end position="641"/>
    </location>
</feature>
<evidence type="ECO:0000259" key="7">
    <source>
        <dbReference type="Pfam" id="PF01073"/>
    </source>
</evidence>
<feature type="transmembrane region" description="Helical" evidence="6">
    <location>
        <begin position="348"/>
        <end position="365"/>
    </location>
</feature>
<dbReference type="Pfam" id="PF04193">
    <property type="entry name" value="PQ-loop"/>
    <property type="match status" value="2"/>
</dbReference>
<feature type="transmembrane region" description="Helical" evidence="6">
    <location>
        <begin position="527"/>
        <end position="552"/>
    </location>
</feature>
<sequence length="711" mass="76594">MDVLSLDVQKDPHLDGDGPHFIQADVRDVGALKRAFKGADIVFHTASYGMSMSSQLEDDLIYSINVDGTNNVVEACLACGVPCLVYTSTYNVLFGGREIVAGDESWPPFPVERDCEAYSRSKALAERAVLRADGEALPGGEGAERRALQTTVLRPAGIYGAGERRHLLRTVRLGRRGLYRFTFGKRDSLGDWVHVDNLAAAHVLAGRQLLEAAARGARAVAAGQAYNISDDCPVNTFDFLHVLMGGLGYPKPALRLPIGLVYALACVTEAAWRMFHKIYHFEPLLLPAEVLKSGVTHYFKMDKARRELGYSPKQYDLASCGAVDWFLERGWAATPRATSRAPGSRHRLVLALLLVALLAALAFARSNERDLVGFLLGMASIGFWMVAQIPQLVANYRSKRADALSAWFLAEWLLGDTFNLLGCLLKGDQLPTVVFTAQYFICMDVILLVQYVYYRSLQHRHERVFVLAGPRRHRRRPADAGGEGSHRGHRRRGPDADGATEPLLPADDEEAQASGAQRRAGPNSAAAGGAAALGALTIAGLASVAVLGAGYATNLRSGAVVPESPLLLGARWVAKKGLPDPGSFAYQLGVLLGYASSVLYLLSRVSQIYRNAVRRSAEGLALTMFFVAATANTTYGASILVRAYSREEVVSSLPWLIGSLGTVALDIFILCQAAAFGKPGEEGKAAKPPLADSTGDSAADLEVRLVPGADE</sequence>
<feature type="transmembrane region" description="Helical" evidence="6">
    <location>
        <begin position="584"/>
        <end position="602"/>
    </location>
</feature>
<accession>A0AAD9IHH7</accession>
<dbReference type="FunFam" id="1.20.1280.290:FF:000009">
    <property type="entry name" value="PQ loop repeat family protein"/>
    <property type="match status" value="1"/>
</dbReference>
<feature type="region of interest" description="Disordered" evidence="5">
    <location>
        <begin position="680"/>
        <end position="711"/>
    </location>
</feature>
<evidence type="ECO:0000256" key="4">
    <source>
        <dbReference type="ARBA" id="ARBA00023136"/>
    </source>
</evidence>
<protein>
    <recommendedName>
        <fullName evidence="7">3-beta hydroxysteroid dehydrogenase/isomerase domain-containing protein</fullName>
    </recommendedName>
</protein>
<evidence type="ECO:0000313" key="9">
    <source>
        <dbReference type="Proteomes" id="UP001255856"/>
    </source>
</evidence>
<keyword evidence="2 6" id="KW-0812">Transmembrane</keyword>
<dbReference type="InterPro" id="IPR051415">
    <property type="entry name" value="LAAT-1"/>
</dbReference>
<evidence type="ECO:0000256" key="5">
    <source>
        <dbReference type="SAM" id="MobiDB-lite"/>
    </source>
</evidence>
<dbReference type="GO" id="GO:0006694">
    <property type="term" value="P:steroid biosynthetic process"/>
    <property type="evidence" value="ECO:0007669"/>
    <property type="project" value="InterPro"/>
</dbReference>
<reference evidence="8" key="1">
    <citation type="submission" date="2021-01" db="EMBL/GenBank/DDBJ databases">
        <authorList>
            <person name="Eckstrom K.M.E."/>
        </authorList>
    </citation>
    <scope>NUCLEOTIDE SEQUENCE</scope>
    <source>
        <strain evidence="8">UVCC 0001</strain>
    </source>
</reference>
<organism evidence="8 9">
    <name type="scientific">Prototheca wickerhamii</name>
    <dbReference type="NCBI Taxonomy" id="3111"/>
    <lineage>
        <taxon>Eukaryota</taxon>
        <taxon>Viridiplantae</taxon>
        <taxon>Chlorophyta</taxon>
        <taxon>core chlorophytes</taxon>
        <taxon>Trebouxiophyceae</taxon>
        <taxon>Chlorellales</taxon>
        <taxon>Chlorellaceae</taxon>
        <taxon>Prototheca</taxon>
    </lineage>
</organism>